<proteinExistence type="predicted"/>
<accession>A0AA86PN29</accession>
<reference evidence="2 3" key="2">
    <citation type="submission" date="2024-07" db="EMBL/GenBank/DDBJ databases">
        <authorList>
            <person name="Akdeniz Z."/>
        </authorList>
    </citation>
    <scope>NUCLEOTIDE SEQUENCE [LARGE SCALE GENOMIC DNA]</scope>
</reference>
<evidence type="ECO:0000313" key="2">
    <source>
        <dbReference type="EMBL" id="CAL6042302.1"/>
    </source>
</evidence>
<protein>
    <submittedName>
        <fullName evidence="1">Endonuclease/Exonuclease/phosphatase family protein</fullName>
    </submittedName>
    <submittedName>
        <fullName evidence="2">Endonuclease/Exonuclease/phosphatase_family protein</fullName>
    </submittedName>
</protein>
<dbReference type="Proteomes" id="UP001642409">
    <property type="component" value="Unassembled WGS sequence"/>
</dbReference>
<reference evidence="1" key="1">
    <citation type="submission" date="2023-06" db="EMBL/GenBank/DDBJ databases">
        <authorList>
            <person name="Kurt Z."/>
        </authorList>
    </citation>
    <scope>NUCLEOTIDE SEQUENCE</scope>
</reference>
<keyword evidence="1" id="KW-0255">Endonuclease</keyword>
<keyword evidence="1" id="KW-0540">Nuclease</keyword>
<organism evidence="1">
    <name type="scientific">Hexamita inflata</name>
    <dbReference type="NCBI Taxonomy" id="28002"/>
    <lineage>
        <taxon>Eukaryota</taxon>
        <taxon>Metamonada</taxon>
        <taxon>Diplomonadida</taxon>
        <taxon>Hexamitidae</taxon>
        <taxon>Hexamitinae</taxon>
        <taxon>Hexamita</taxon>
    </lineage>
</organism>
<evidence type="ECO:0000313" key="3">
    <source>
        <dbReference type="Proteomes" id="UP001642409"/>
    </source>
</evidence>
<keyword evidence="3" id="KW-1185">Reference proteome</keyword>
<dbReference type="AlphaFoldDB" id="A0AA86PN29"/>
<dbReference type="EMBL" id="CAXDID020000153">
    <property type="protein sequence ID" value="CAL6042302.1"/>
    <property type="molecule type" value="Genomic_DNA"/>
</dbReference>
<dbReference type="EMBL" id="CATOUU010000710">
    <property type="protein sequence ID" value="CAI9943034.1"/>
    <property type="molecule type" value="Genomic_DNA"/>
</dbReference>
<sequence length="309" mass="35446">MSRLAVDYPLLQRLGGKAPETDRFKFLQAFETYNTATIVNLQYEDKIVQVAAVYPNWSPLIEPVKYFQLKYVQAAMMESRAEFRIMAGDLNTRPSSCNYFMLGGVQLSPKECDEMTQPFIESMSRSKGRVIKFQEVCAEEAIGYPLELKSAFAGEGEERKVVVGERTLVAIEPYSTTTTCVFEDTLDSQLNIILSLITSTINLSRSNYYYQYKLEIIIIFVLQQFFSIILKTISKVVFRVRISFSSNYKVYCNVILMLYQSKNILSILYLVNSTLMNSNFTQRSLTYIQISRTLDPSQAAQNLESYLLH</sequence>
<evidence type="ECO:0000313" key="1">
    <source>
        <dbReference type="EMBL" id="CAI9943034.1"/>
    </source>
</evidence>
<dbReference type="GO" id="GO:0004519">
    <property type="term" value="F:endonuclease activity"/>
    <property type="evidence" value="ECO:0007669"/>
    <property type="project" value="UniProtKB-KW"/>
</dbReference>
<comment type="caution">
    <text evidence="1">The sequence shown here is derived from an EMBL/GenBank/DDBJ whole genome shotgun (WGS) entry which is preliminary data.</text>
</comment>
<keyword evidence="1" id="KW-0378">Hydrolase</keyword>
<name>A0AA86PN29_9EUKA</name>
<gene>
    <name evidence="1" type="ORF">HINF_LOCUS30679</name>
    <name evidence="2" type="ORF">HINF_LOCUS39527</name>
</gene>